<evidence type="ECO:0000313" key="6">
    <source>
        <dbReference type="Proteomes" id="UP001165092"/>
    </source>
</evidence>
<dbReference type="GO" id="GO:0016787">
    <property type="term" value="F:hydrolase activity"/>
    <property type="evidence" value="ECO:0007669"/>
    <property type="project" value="UniProtKB-KW"/>
</dbReference>
<dbReference type="SUPFAM" id="SSF53474">
    <property type="entry name" value="alpha/beta-Hydrolases"/>
    <property type="match status" value="1"/>
</dbReference>
<sequence>MTVEVVATTRGNVRGTRADGVSVFRGIPYATAPVGPDRFRPPRPPERWQGVRATDAFGPTAPRAPYPGGIAEIFPERTVPGTGYLNLNVWTPAPDAAGLPVMVWIHGGAFTNGSGAEAAYDGSAFARDGVVAVSFNYRLGVEGFGLFPDAPANLGLLDQIAALEWVRDNIAHFGGDPANVTVFGESAGAMSVCTLLSMPRARGLFHRAAAQSGAGSTVVDPVDAATVTGVLAQRLGTEPTAAALGRVPVAALLEAQAAVAKEAMAEPDPAVWGERIAGGSLPLPFAPVVDGNLVPARPVDAIAAGAGGDVDLLIGTNSDEYRLLLVANGLLAHVTEERLDGHLSRAGLDPGAVRVYATSCRSDHPGDILAAVITDQAYRIPAYRVAEARANAPARTFGYEFAWRTPVLGGGLGACHALEIGFVFDTLTALEGLVGADAPRELATAMHDAWIRFATTGDPGWTQWNPRTRHIMRFDQPTPAVIEDPGSATRLLWEKAPV</sequence>
<feature type="domain" description="Carboxylesterase type B" evidence="4">
    <location>
        <begin position="4"/>
        <end position="467"/>
    </location>
</feature>
<dbReference type="Proteomes" id="UP001165092">
    <property type="component" value="Unassembled WGS sequence"/>
</dbReference>
<organism evidence="5 6">
    <name type="scientific">Nocardiopsis ansamitocini</name>
    <dbReference type="NCBI Taxonomy" id="1670832"/>
    <lineage>
        <taxon>Bacteria</taxon>
        <taxon>Bacillati</taxon>
        <taxon>Actinomycetota</taxon>
        <taxon>Actinomycetes</taxon>
        <taxon>Streptosporangiales</taxon>
        <taxon>Nocardiopsidaceae</taxon>
        <taxon>Nocardiopsis</taxon>
    </lineage>
</organism>
<evidence type="ECO:0000256" key="2">
    <source>
        <dbReference type="ARBA" id="ARBA00022801"/>
    </source>
</evidence>
<dbReference type="EMBL" id="BSQG01000014">
    <property type="protein sequence ID" value="GLU50382.1"/>
    <property type="molecule type" value="Genomic_DNA"/>
</dbReference>
<dbReference type="Pfam" id="PF00135">
    <property type="entry name" value="COesterase"/>
    <property type="match status" value="1"/>
</dbReference>
<dbReference type="InterPro" id="IPR029058">
    <property type="entry name" value="AB_hydrolase_fold"/>
</dbReference>
<dbReference type="InterPro" id="IPR002018">
    <property type="entry name" value="CarbesteraseB"/>
</dbReference>
<dbReference type="AlphaFoldDB" id="A0A9W6PB95"/>
<proteinExistence type="inferred from homology"/>
<comment type="similarity">
    <text evidence="1 3">Belongs to the type-B carboxylesterase/lipase family.</text>
</comment>
<dbReference type="InterPro" id="IPR050309">
    <property type="entry name" value="Type-B_Carboxylest/Lipase"/>
</dbReference>
<evidence type="ECO:0000259" key="4">
    <source>
        <dbReference type="Pfam" id="PF00135"/>
    </source>
</evidence>
<evidence type="ECO:0000256" key="3">
    <source>
        <dbReference type="RuleBase" id="RU361235"/>
    </source>
</evidence>
<name>A0A9W6PB95_9ACTN</name>
<evidence type="ECO:0000313" key="5">
    <source>
        <dbReference type="EMBL" id="GLU50382.1"/>
    </source>
</evidence>
<dbReference type="PROSITE" id="PS00122">
    <property type="entry name" value="CARBOXYLESTERASE_B_1"/>
    <property type="match status" value="1"/>
</dbReference>
<keyword evidence="6" id="KW-1185">Reference proteome</keyword>
<comment type="caution">
    <text evidence="5">The sequence shown here is derived from an EMBL/GenBank/DDBJ whole genome shotgun (WGS) entry which is preliminary data.</text>
</comment>
<protein>
    <recommendedName>
        <fullName evidence="3">Carboxylic ester hydrolase</fullName>
        <ecNumber evidence="3">3.1.1.-</ecNumber>
    </recommendedName>
</protein>
<dbReference type="InterPro" id="IPR019826">
    <property type="entry name" value="Carboxylesterase_B_AS"/>
</dbReference>
<gene>
    <name evidence="5" type="ORF">Nans01_47330</name>
</gene>
<evidence type="ECO:0000256" key="1">
    <source>
        <dbReference type="ARBA" id="ARBA00005964"/>
    </source>
</evidence>
<dbReference type="PANTHER" id="PTHR11559">
    <property type="entry name" value="CARBOXYLESTERASE"/>
    <property type="match status" value="1"/>
</dbReference>
<dbReference type="Gene3D" id="3.40.50.1820">
    <property type="entry name" value="alpha/beta hydrolase"/>
    <property type="match status" value="1"/>
</dbReference>
<accession>A0A9W6PB95</accession>
<reference evidence="5" key="1">
    <citation type="submission" date="2023-02" db="EMBL/GenBank/DDBJ databases">
        <title>Nocardiopsis ansamitocini NBRC 112285.</title>
        <authorList>
            <person name="Ichikawa N."/>
            <person name="Sato H."/>
            <person name="Tonouchi N."/>
        </authorList>
    </citation>
    <scope>NUCLEOTIDE SEQUENCE</scope>
    <source>
        <strain evidence="5">NBRC 112285</strain>
    </source>
</reference>
<dbReference type="EC" id="3.1.1.-" evidence="3"/>
<keyword evidence="2 3" id="KW-0378">Hydrolase</keyword>